<keyword evidence="13" id="KW-1185">Reference proteome</keyword>
<comment type="caution">
    <text evidence="11">Lacks conserved residue(s) required for the propagation of feature annotation.</text>
</comment>
<feature type="transmembrane region" description="Helical" evidence="11">
    <location>
        <begin position="20"/>
        <end position="39"/>
    </location>
</feature>
<keyword evidence="4 11" id="KW-0808">Transferase</keyword>
<dbReference type="GO" id="GO:0006640">
    <property type="term" value="P:monoacylglycerol biosynthetic process"/>
    <property type="evidence" value="ECO:0007669"/>
    <property type="project" value="Ensembl"/>
</dbReference>
<dbReference type="PANTHER" id="PTHR12317">
    <property type="entry name" value="DIACYLGLYCEROL O-ACYLTRANSFERASE"/>
    <property type="match status" value="1"/>
</dbReference>
<dbReference type="GeneTree" id="ENSGT01030000234582"/>
<keyword evidence="8" id="KW-0443">Lipid metabolism</keyword>
<dbReference type="Pfam" id="PF03982">
    <property type="entry name" value="DAGAT"/>
    <property type="match status" value="1"/>
</dbReference>
<name>F7CTT8_ORNAN</name>
<dbReference type="AlphaFoldDB" id="F7CTT8"/>
<reference evidence="12" key="3">
    <citation type="submission" date="2025-09" db="UniProtKB">
        <authorList>
            <consortium name="Ensembl"/>
        </authorList>
    </citation>
    <scope>IDENTIFICATION</scope>
    <source>
        <strain evidence="12">Glennie</strain>
    </source>
</reference>
<dbReference type="InParanoid" id="F7CTT8"/>
<keyword evidence="7 11" id="KW-1133">Transmembrane helix</keyword>
<dbReference type="STRING" id="9258.ENSOANP00000021177"/>
<keyword evidence="9 11" id="KW-0472">Membrane</keyword>
<dbReference type="GO" id="GO:0019432">
    <property type="term" value="P:triglyceride biosynthetic process"/>
    <property type="evidence" value="ECO:0000318"/>
    <property type="project" value="GO_Central"/>
</dbReference>
<evidence type="ECO:0000256" key="3">
    <source>
        <dbReference type="ARBA" id="ARBA00022516"/>
    </source>
</evidence>
<evidence type="ECO:0000256" key="8">
    <source>
        <dbReference type="ARBA" id="ARBA00023098"/>
    </source>
</evidence>
<dbReference type="Ensembl" id="ENSOANT00000021180.3">
    <property type="protein sequence ID" value="ENSOANP00000021177.2"/>
    <property type="gene ID" value="ENSOANG00000013413.3"/>
</dbReference>
<dbReference type="GO" id="GO:0003846">
    <property type="term" value="F:2-acylglycerol O-acyltransferase activity"/>
    <property type="evidence" value="ECO:0007669"/>
    <property type="project" value="Ensembl"/>
</dbReference>
<organism evidence="12 13">
    <name type="scientific">Ornithorhynchus anatinus</name>
    <name type="common">Duckbill platypus</name>
    <dbReference type="NCBI Taxonomy" id="9258"/>
    <lineage>
        <taxon>Eukaryota</taxon>
        <taxon>Metazoa</taxon>
        <taxon>Chordata</taxon>
        <taxon>Craniata</taxon>
        <taxon>Vertebrata</taxon>
        <taxon>Euteleostomi</taxon>
        <taxon>Mammalia</taxon>
        <taxon>Monotremata</taxon>
        <taxon>Ornithorhynchidae</taxon>
        <taxon>Ornithorhynchus</taxon>
    </lineage>
</organism>
<dbReference type="eggNOG" id="KOG0831">
    <property type="taxonomic scope" value="Eukaryota"/>
</dbReference>
<sequence>PRSPPSNMILGKQQLEVLSAYQFVLSFLFMGIGFTLLLVYLLFTWLWSVSVLYLIWLYLDWDTPQKGGRPSEWIKGWKIWEHVRDYYPVKLVKTAELPPQGKYIFGYHPHGIMCIGCFCNFNTNTTGFSRLFPGLRVSVAGLAGLFKLPIYRDYLMSVGLCPVSSESLDFLLSGPGRGGGQAVVIVVGGANESLDGAPGEHRLTLRRRKGFVRLALKHGASLVPVYSFGENEIFSQLVFKEGSWARRLQQVFKNIMGFSPCLFWGRGLIWPRSWGLLPFRKPVTTVVGRPIPVPHSPNPTPEEVNHYHRLYMEAIEEMFEEHKASCGVPPDKHLVFY</sequence>
<dbReference type="PANTHER" id="PTHR12317:SF36">
    <property type="entry name" value="2-ACYLGLYCEROL O-ACYLTRANSFERASE 3"/>
    <property type="match status" value="1"/>
</dbReference>
<evidence type="ECO:0000256" key="6">
    <source>
        <dbReference type="ARBA" id="ARBA00022824"/>
    </source>
</evidence>
<dbReference type="GO" id="GO:0004144">
    <property type="term" value="F:diacylglycerol O-acyltransferase activity"/>
    <property type="evidence" value="ECO:0000318"/>
    <property type="project" value="GO_Central"/>
</dbReference>
<evidence type="ECO:0000256" key="10">
    <source>
        <dbReference type="ARBA" id="ARBA00023315"/>
    </source>
</evidence>
<dbReference type="SUPFAM" id="SSF69593">
    <property type="entry name" value="Glycerol-3-phosphate (1)-acyltransferase"/>
    <property type="match status" value="1"/>
</dbReference>
<protein>
    <recommendedName>
        <fullName evidence="11">Acyltransferase</fullName>
        <ecNumber evidence="11">2.3.1.-</ecNumber>
    </recommendedName>
</protein>
<keyword evidence="3" id="KW-0444">Lipid biosynthesis</keyword>
<reference evidence="12 13" key="1">
    <citation type="journal article" date="2008" name="Nature">
        <title>Genome analysis of the platypus reveals unique signatures of evolution.</title>
        <authorList>
            <person name="Warren W.C."/>
            <person name="Hillier L.W."/>
            <person name="Marshall Graves J.A."/>
            <person name="Birney E."/>
            <person name="Ponting C.P."/>
            <person name="Grutzner F."/>
            <person name="Belov K."/>
            <person name="Miller W."/>
            <person name="Clarke L."/>
            <person name="Chinwalla A.T."/>
            <person name="Yang S.P."/>
            <person name="Heger A."/>
            <person name="Locke D.P."/>
            <person name="Miethke P."/>
            <person name="Waters P.D."/>
            <person name="Veyrunes F."/>
            <person name="Fulton L."/>
            <person name="Fulton B."/>
            <person name="Graves T."/>
            <person name="Wallis J."/>
            <person name="Puente X.S."/>
            <person name="Lopez-Otin C."/>
            <person name="Ordonez G.R."/>
            <person name="Eichler E.E."/>
            <person name="Chen L."/>
            <person name="Cheng Z."/>
            <person name="Deakin J.E."/>
            <person name="Alsop A."/>
            <person name="Thompson K."/>
            <person name="Kirby P."/>
            <person name="Papenfuss A.T."/>
            <person name="Wakefield M.J."/>
            <person name="Olender T."/>
            <person name="Lancet D."/>
            <person name="Huttley G.A."/>
            <person name="Smit A.F."/>
            <person name="Pask A."/>
            <person name="Temple-Smith P."/>
            <person name="Batzer M.A."/>
            <person name="Walker J.A."/>
            <person name="Konkel M.K."/>
            <person name="Harris R.S."/>
            <person name="Whittington C.M."/>
            <person name="Wong E.S."/>
            <person name="Gemmell N.J."/>
            <person name="Buschiazzo E."/>
            <person name="Vargas Jentzsch I.M."/>
            <person name="Merkel A."/>
            <person name="Schmitz J."/>
            <person name="Zemann A."/>
            <person name="Churakov G."/>
            <person name="Kriegs J.O."/>
            <person name="Brosius J."/>
            <person name="Murchison E.P."/>
            <person name="Sachidanandam R."/>
            <person name="Smith C."/>
            <person name="Hannon G.J."/>
            <person name="Tsend-Ayush E."/>
            <person name="McMillan D."/>
            <person name="Attenborough R."/>
            <person name="Rens W."/>
            <person name="Ferguson-Smith M."/>
            <person name="Lefevre C.M."/>
            <person name="Sharp J.A."/>
            <person name="Nicholas K.R."/>
            <person name="Ray D.A."/>
            <person name="Kube M."/>
            <person name="Reinhardt R."/>
            <person name="Pringle T.H."/>
            <person name="Taylor J."/>
            <person name="Jones R.C."/>
            <person name="Nixon B."/>
            <person name="Dacheux J.L."/>
            <person name="Niwa H."/>
            <person name="Sekita Y."/>
            <person name="Huang X."/>
            <person name="Stark A."/>
            <person name="Kheradpour P."/>
            <person name="Kellis M."/>
            <person name="Flicek P."/>
            <person name="Chen Y."/>
            <person name="Webber C."/>
            <person name="Hardison R."/>
            <person name="Nelson J."/>
            <person name="Hallsworth-Pepin K."/>
            <person name="Delehaunty K."/>
            <person name="Markovic C."/>
            <person name="Minx P."/>
            <person name="Feng Y."/>
            <person name="Kremitzki C."/>
            <person name="Mitreva M."/>
            <person name="Glasscock J."/>
            <person name="Wylie T."/>
            <person name="Wohldmann P."/>
            <person name="Thiru P."/>
            <person name="Nhan M.N."/>
            <person name="Pohl C.S."/>
            <person name="Smith S.M."/>
            <person name="Hou S."/>
            <person name="Nefedov M."/>
            <person name="de Jong P.J."/>
            <person name="Renfree M.B."/>
            <person name="Mardis E.R."/>
            <person name="Wilson R.K."/>
        </authorList>
    </citation>
    <scope>NUCLEOTIDE SEQUENCE [LARGE SCALE GENOMIC DNA]</scope>
    <source>
        <strain evidence="12 13">Glennie</strain>
    </source>
</reference>
<dbReference type="OMA" id="VRKWRVW"/>
<dbReference type="GO" id="GO:0005789">
    <property type="term" value="C:endoplasmic reticulum membrane"/>
    <property type="evidence" value="ECO:0000318"/>
    <property type="project" value="GO_Central"/>
</dbReference>
<accession>F7CTT8</accession>
<keyword evidence="5 11" id="KW-0812">Transmembrane</keyword>
<dbReference type="EC" id="2.3.1.-" evidence="11"/>
<evidence type="ECO:0000256" key="9">
    <source>
        <dbReference type="ARBA" id="ARBA00023136"/>
    </source>
</evidence>
<reference evidence="12" key="2">
    <citation type="submission" date="2025-08" db="UniProtKB">
        <authorList>
            <consortium name="Ensembl"/>
        </authorList>
    </citation>
    <scope>IDENTIFICATION</scope>
    <source>
        <strain evidence="12">Glennie</strain>
    </source>
</reference>
<evidence type="ECO:0000256" key="2">
    <source>
        <dbReference type="ARBA" id="ARBA00005420"/>
    </source>
</evidence>
<keyword evidence="10" id="KW-0012">Acyltransferase</keyword>
<dbReference type="Proteomes" id="UP000002279">
    <property type="component" value="Chromosome X5"/>
</dbReference>
<comment type="similarity">
    <text evidence="2 11">Belongs to the diacylglycerol acyltransferase family.</text>
</comment>
<dbReference type="InterPro" id="IPR007130">
    <property type="entry name" value="DAGAT"/>
</dbReference>
<evidence type="ECO:0000313" key="12">
    <source>
        <dbReference type="Ensembl" id="ENSOANP00000021177.2"/>
    </source>
</evidence>
<evidence type="ECO:0000313" key="13">
    <source>
        <dbReference type="Proteomes" id="UP000002279"/>
    </source>
</evidence>
<keyword evidence="6 11" id="KW-0256">Endoplasmic reticulum</keyword>
<comment type="subcellular location">
    <subcellularLocation>
        <location evidence="1 11">Endoplasmic reticulum membrane</location>
        <topology evidence="1 11">Multi-pass membrane protein</topology>
    </subcellularLocation>
</comment>
<dbReference type="GO" id="GO:1990578">
    <property type="term" value="C:perinuclear endoplasmic reticulum membrane"/>
    <property type="evidence" value="ECO:0007669"/>
    <property type="project" value="Ensembl"/>
</dbReference>
<dbReference type="HOGENOM" id="CLU_023995_0_2_1"/>
<evidence type="ECO:0000256" key="7">
    <source>
        <dbReference type="ARBA" id="ARBA00022989"/>
    </source>
</evidence>
<gene>
    <name evidence="12" type="primary">MOGAT3</name>
</gene>
<dbReference type="CDD" id="cd07987">
    <property type="entry name" value="LPLAT_MGAT-like"/>
    <property type="match status" value="1"/>
</dbReference>
<dbReference type="Bgee" id="ENSOANG00000013413">
    <property type="expression patterns" value="Expressed in adult mammalian kidney and 6 other cell types or tissues"/>
</dbReference>
<evidence type="ECO:0000256" key="1">
    <source>
        <dbReference type="ARBA" id="ARBA00004477"/>
    </source>
</evidence>
<dbReference type="FunCoup" id="F7CTT8">
    <property type="interactions" value="247"/>
</dbReference>
<evidence type="ECO:0000256" key="4">
    <source>
        <dbReference type="ARBA" id="ARBA00022679"/>
    </source>
</evidence>
<evidence type="ECO:0000256" key="5">
    <source>
        <dbReference type="ARBA" id="ARBA00022692"/>
    </source>
</evidence>
<proteinExistence type="inferred from homology"/>
<evidence type="ECO:0000256" key="11">
    <source>
        <dbReference type="RuleBase" id="RU367023"/>
    </source>
</evidence>